<evidence type="ECO:0000313" key="3">
    <source>
        <dbReference type="Proteomes" id="UP000053927"/>
    </source>
</evidence>
<feature type="region of interest" description="Disordered" evidence="1">
    <location>
        <begin position="212"/>
        <end position="246"/>
    </location>
</feature>
<feature type="compositionally biased region" description="Polar residues" evidence="1">
    <location>
        <begin position="1"/>
        <end position="12"/>
    </location>
</feature>
<feature type="region of interest" description="Disordered" evidence="1">
    <location>
        <begin position="1"/>
        <end position="157"/>
    </location>
</feature>
<proteinExistence type="predicted"/>
<evidence type="ECO:0000256" key="1">
    <source>
        <dbReference type="SAM" id="MobiDB-lite"/>
    </source>
</evidence>
<organism evidence="2 3">
    <name type="scientific">Stereum hirsutum (strain FP-91666)</name>
    <name type="common">White-rot fungus</name>
    <dbReference type="NCBI Taxonomy" id="721885"/>
    <lineage>
        <taxon>Eukaryota</taxon>
        <taxon>Fungi</taxon>
        <taxon>Dikarya</taxon>
        <taxon>Basidiomycota</taxon>
        <taxon>Agaricomycotina</taxon>
        <taxon>Agaricomycetes</taxon>
        <taxon>Russulales</taxon>
        <taxon>Stereaceae</taxon>
        <taxon>Stereum</taxon>
    </lineage>
</organism>
<gene>
    <name evidence="2" type="ORF">STEHIDRAFT_163397</name>
</gene>
<dbReference type="RefSeq" id="XP_007311139.1">
    <property type="nucleotide sequence ID" value="XM_007311077.1"/>
</dbReference>
<feature type="compositionally biased region" description="Polar residues" evidence="1">
    <location>
        <begin position="82"/>
        <end position="101"/>
    </location>
</feature>
<sequence length="246" mass="26300">MSSRPSSIMNASDSDHEQQQSSGIVLANTSISANDPAAPERELEAVKAGRKHNFGEYEDEDGGEDGDGHTETIGSDDEPVNEGSTVTTALGCANSRSSQSMPPYKRHHPDSDGHDSSEQLPSVHIPQASNSDIRALHTQHSSGTSSPSILSLLTSSSSSAHALRSNSAWASNNRSRWIVADRPVKALDLESTRAVGSAVDLAVAEDSVRDHLGFASNPQNPHQRNRTPLRSRKLEAYDLSQKRTGG</sequence>
<keyword evidence="3" id="KW-1185">Reference proteome</keyword>
<dbReference type="AlphaFoldDB" id="R7RY67"/>
<feature type="compositionally biased region" description="Polar residues" evidence="1">
    <location>
        <begin position="19"/>
        <end position="33"/>
    </location>
</feature>
<dbReference type="EMBL" id="JH687401">
    <property type="protein sequence ID" value="EIM79840.1"/>
    <property type="molecule type" value="Genomic_DNA"/>
</dbReference>
<name>R7RY67_STEHR</name>
<dbReference type="Proteomes" id="UP000053927">
    <property type="component" value="Unassembled WGS sequence"/>
</dbReference>
<protein>
    <submittedName>
        <fullName evidence="2">Uncharacterized protein</fullName>
    </submittedName>
</protein>
<feature type="compositionally biased region" description="Basic and acidic residues" evidence="1">
    <location>
        <begin position="38"/>
        <end position="47"/>
    </location>
</feature>
<feature type="compositionally biased region" description="Low complexity" evidence="1">
    <location>
        <begin position="141"/>
        <end position="157"/>
    </location>
</feature>
<evidence type="ECO:0000313" key="2">
    <source>
        <dbReference type="EMBL" id="EIM79840.1"/>
    </source>
</evidence>
<dbReference type="GeneID" id="18802325"/>
<dbReference type="KEGG" id="shs:STEHIDRAFT_163397"/>
<accession>R7RY67</accession>
<feature type="compositionally biased region" description="Acidic residues" evidence="1">
    <location>
        <begin position="56"/>
        <end position="65"/>
    </location>
</feature>
<reference evidence="3" key="1">
    <citation type="journal article" date="2012" name="Science">
        <title>The Paleozoic origin of enzymatic lignin decomposition reconstructed from 31 fungal genomes.</title>
        <authorList>
            <person name="Floudas D."/>
            <person name="Binder M."/>
            <person name="Riley R."/>
            <person name="Barry K."/>
            <person name="Blanchette R.A."/>
            <person name="Henrissat B."/>
            <person name="Martinez A.T."/>
            <person name="Otillar R."/>
            <person name="Spatafora J.W."/>
            <person name="Yadav J.S."/>
            <person name="Aerts A."/>
            <person name="Benoit I."/>
            <person name="Boyd A."/>
            <person name="Carlson A."/>
            <person name="Copeland A."/>
            <person name="Coutinho P.M."/>
            <person name="de Vries R.P."/>
            <person name="Ferreira P."/>
            <person name="Findley K."/>
            <person name="Foster B."/>
            <person name="Gaskell J."/>
            <person name="Glotzer D."/>
            <person name="Gorecki P."/>
            <person name="Heitman J."/>
            <person name="Hesse C."/>
            <person name="Hori C."/>
            <person name="Igarashi K."/>
            <person name="Jurgens J.A."/>
            <person name="Kallen N."/>
            <person name="Kersten P."/>
            <person name="Kohler A."/>
            <person name="Kuees U."/>
            <person name="Kumar T.K.A."/>
            <person name="Kuo A."/>
            <person name="LaButti K."/>
            <person name="Larrondo L.F."/>
            <person name="Lindquist E."/>
            <person name="Ling A."/>
            <person name="Lombard V."/>
            <person name="Lucas S."/>
            <person name="Lundell T."/>
            <person name="Martin R."/>
            <person name="McLaughlin D.J."/>
            <person name="Morgenstern I."/>
            <person name="Morin E."/>
            <person name="Murat C."/>
            <person name="Nagy L.G."/>
            <person name="Nolan M."/>
            <person name="Ohm R.A."/>
            <person name="Patyshakuliyeva A."/>
            <person name="Rokas A."/>
            <person name="Ruiz-Duenas F.J."/>
            <person name="Sabat G."/>
            <person name="Salamov A."/>
            <person name="Samejima M."/>
            <person name="Schmutz J."/>
            <person name="Slot J.C."/>
            <person name="St John F."/>
            <person name="Stenlid J."/>
            <person name="Sun H."/>
            <person name="Sun S."/>
            <person name="Syed K."/>
            <person name="Tsang A."/>
            <person name="Wiebenga A."/>
            <person name="Young D."/>
            <person name="Pisabarro A."/>
            <person name="Eastwood D.C."/>
            <person name="Martin F."/>
            <person name="Cullen D."/>
            <person name="Grigoriev I.V."/>
            <person name="Hibbett D.S."/>
        </authorList>
    </citation>
    <scope>NUCLEOTIDE SEQUENCE [LARGE SCALE GENOMIC DNA]</scope>
    <source>
        <strain evidence="3">FP-91666</strain>
    </source>
</reference>